<dbReference type="AlphaFoldDB" id="A0A1B7WSF7"/>
<evidence type="ECO:0000313" key="1">
    <source>
        <dbReference type="EMBL" id="OBQ40071.1"/>
    </source>
</evidence>
<gene>
    <name evidence="1" type="ORF">AN484_22735</name>
</gene>
<sequence>MNNNNQNQLWTDSQKSRYFLIPKNAEITAGEFQILTIHGNEKKVDLTNIMSWEISADEASQYLQLDMNQVLETAKNAFSNLILFATSDHADNNLIASALGVDNQELQNHPEIAKAAVDNLYDNLTEVISKPSLETSEIVTKYNSELDDFKEVLKAEGIDISQEIEELTEQIQTTLSSEKIQKNLPVIIAGLNKFLKQMETSPEAAGKVIDEMLKSLTQEIFIDEEKQLEEQRKEKYKKSAQEAIATSFKSLGLSSFSGGDL</sequence>
<evidence type="ECO:0000313" key="2">
    <source>
        <dbReference type="Proteomes" id="UP000092093"/>
    </source>
</evidence>
<dbReference type="Proteomes" id="UP000092093">
    <property type="component" value="Unassembled WGS sequence"/>
</dbReference>
<dbReference type="EMBL" id="LJOW01000182">
    <property type="protein sequence ID" value="OBQ40071.1"/>
    <property type="molecule type" value="Genomic_DNA"/>
</dbReference>
<reference evidence="1 2" key="1">
    <citation type="submission" date="2015-09" db="EMBL/GenBank/DDBJ databases">
        <title>Aphanizomenon flos-aquae WA102.</title>
        <authorList>
            <person name="Driscoll C."/>
        </authorList>
    </citation>
    <scope>NUCLEOTIDE SEQUENCE [LARGE SCALE GENOMIC DNA]</scope>
    <source>
        <strain evidence="1">WA102</strain>
    </source>
</reference>
<proteinExistence type="predicted"/>
<dbReference type="PATRIC" id="fig|1710896.3.peg.673"/>
<name>A0A1B7WSF7_APHFL</name>
<comment type="caution">
    <text evidence="1">The sequence shown here is derived from an EMBL/GenBank/DDBJ whole genome shotgun (WGS) entry which is preliminary data.</text>
</comment>
<protein>
    <submittedName>
        <fullName evidence="1">Uncharacterized protein</fullName>
    </submittedName>
</protein>
<accession>A0A1B7WSF7</accession>
<organism evidence="1 2">
    <name type="scientific">Aphanizomenon flos-aquae WA102</name>
    <dbReference type="NCBI Taxonomy" id="1710896"/>
    <lineage>
        <taxon>Bacteria</taxon>
        <taxon>Bacillati</taxon>
        <taxon>Cyanobacteriota</taxon>
        <taxon>Cyanophyceae</taxon>
        <taxon>Nostocales</taxon>
        <taxon>Aphanizomenonaceae</taxon>
        <taxon>Aphanizomenon</taxon>
    </lineage>
</organism>